<protein>
    <submittedName>
        <fullName evidence="1">Uncharacterized protein</fullName>
    </submittedName>
</protein>
<sequence>METRCRSPDICDAVYVPPSVLRSSKRKLVRGSGCEYVGVVLIHPTDCNYPIDSVSLSIPIPNYRFYYTTDMYQCTAHAGSTTSIPYTQCGIGSRRKSSKKGHLD</sequence>
<name>A0A8D8QNM8_9HEMI</name>
<dbReference type="EMBL" id="HBUF01086223">
    <property type="protein sequence ID" value="CAG6634422.1"/>
    <property type="molecule type" value="Transcribed_RNA"/>
</dbReference>
<evidence type="ECO:0000313" key="1">
    <source>
        <dbReference type="EMBL" id="CAG6634422.1"/>
    </source>
</evidence>
<reference evidence="1" key="1">
    <citation type="submission" date="2021-05" db="EMBL/GenBank/DDBJ databases">
        <authorList>
            <person name="Alioto T."/>
            <person name="Alioto T."/>
            <person name="Gomez Garrido J."/>
        </authorList>
    </citation>
    <scope>NUCLEOTIDE SEQUENCE</scope>
</reference>
<proteinExistence type="predicted"/>
<dbReference type="AlphaFoldDB" id="A0A8D8QNM8"/>
<accession>A0A8D8QNM8</accession>
<organism evidence="1">
    <name type="scientific">Cacopsylla melanoneura</name>
    <dbReference type="NCBI Taxonomy" id="428564"/>
    <lineage>
        <taxon>Eukaryota</taxon>
        <taxon>Metazoa</taxon>
        <taxon>Ecdysozoa</taxon>
        <taxon>Arthropoda</taxon>
        <taxon>Hexapoda</taxon>
        <taxon>Insecta</taxon>
        <taxon>Pterygota</taxon>
        <taxon>Neoptera</taxon>
        <taxon>Paraneoptera</taxon>
        <taxon>Hemiptera</taxon>
        <taxon>Sternorrhyncha</taxon>
        <taxon>Psylloidea</taxon>
        <taxon>Psyllidae</taxon>
        <taxon>Psyllinae</taxon>
        <taxon>Cacopsylla</taxon>
    </lineage>
</organism>